<evidence type="ECO:0000256" key="3">
    <source>
        <dbReference type="ARBA" id="ARBA00022529"/>
    </source>
</evidence>
<keyword evidence="5" id="KW-0378">Hydrolase</keyword>
<dbReference type="EMBL" id="FJ422783">
    <property type="protein sequence ID" value="ACR23733.1"/>
    <property type="molecule type" value="mRNA"/>
</dbReference>
<dbReference type="PANTHER" id="PTHR11195">
    <property type="entry name" value="DESTABILASE-RELATED"/>
    <property type="match status" value="1"/>
</dbReference>
<feature type="disulfide bond" evidence="8">
    <location>
        <begin position="21"/>
        <end position="28"/>
    </location>
</feature>
<name>D7F1B5_RIMEX</name>
<evidence type="ECO:0000256" key="5">
    <source>
        <dbReference type="ARBA" id="ARBA00022801"/>
    </source>
</evidence>
<sequence>VAGLVAMTTASVSDDCLACMCWASSEGCVMPDPLCNQFMACGPWRITEPYWKDGGYHMGFFQACAADWTCNEDTVHGYLDRYVTDPSATCEIYARTHYGGPSG</sequence>
<feature type="disulfide bond" evidence="8">
    <location>
        <begin position="16"/>
        <end position="90"/>
    </location>
</feature>
<evidence type="ECO:0000256" key="4">
    <source>
        <dbReference type="ARBA" id="ARBA00022638"/>
    </source>
</evidence>
<keyword evidence="4" id="KW-0081">Bacteriolytic enzyme</keyword>
<keyword evidence="7" id="KW-0326">Glycosidase</keyword>
<accession>D7F1B5</accession>
<organism evidence="9">
    <name type="scientific">Rimicaris exoculata</name>
    <name type="common">Deep-sea hydrothermal vent shrimp</name>
    <dbReference type="NCBI Taxonomy" id="71621"/>
    <lineage>
        <taxon>Eukaryota</taxon>
        <taxon>Metazoa</taxon>
        <taxon>Ecdysozoa</taxon>
        <taxon>Arthropoda</taxon>
        <taxon>Crustacea</taxon>
        <taxon>Multicrustacea</taxon>
        <taxon>Malacostraca</taxon>
        <taxon>Eumalacostraca</taxon>
        <taxon>Eucarida</taxon>
        <taxon>Decapoda</taxon>
        <taxon>Pleocyemata</taxon>
        <taxon>Caridea</taxon>
        <taxon>Bresilioidea</taxon>
        <taxon>Alvinocarididae</taxon>
        <taxon>Rimicaris</taxon>
    </lineage>
</organism>
<dbReference type="CAZy" id="GH22">
    <property type="family name" value="Glycoside Hydrolase Family 22"/>
</dbReference>
<evidence type="ECO:0000313" key="9">
    <source>
        <dbReference type="EMBL" id="ACR23733.1"/>
    </source>
</evidence>
<feature type="non-terminal residue" evidence="9">
    <location>
        <position position="103"/>
    </location>
</feature>
<evidence type="ECO:0000256" key="7">
    <source>
        <dbReference type="ARBA" id="ARBA00023295"/>
    </source>
</evidence>
<feature type="non-terminal residue" evidence="9">
    <location>
        <position position="1"/>
    </location>
</feature>
<dbReference type="Gene3D" id="1.10.530.10">
    <property type="match status" value="1"/>
</dbReference>
<evidence type="ECO:0000256" key="8">
    <source>
        <dbReference type="PIRSR" id="PIRSR608597-3"/>
    </source>
</evidence>
<keyword evidence="6 8" id="KW-1015">Disulfide bond</keyword>
<dbReference type="PROSITE" id="PS51909">
    <property type="entry name" value="LYSOZYME_I"/>
    <property type="match status" value="1"/>
</dbReference>
<dbReference type="AlphaFoldDB" id="D7F1B5"/>
<dbReference type="GO" id="GO:0042742">
    <property type="term" value="P:defense response to bacterium"/>
    <property type="evidence" value="ECO:0007669"/>
    <property type="project" value="UniProtKB-KW"/>
</dbReference>
<evidence type="ECO:0000256" key="1">
    <source>
        <dbReference type="ARBA" id="ARBA00000632"/>
    </source>
</evidence>
<proteinExistence type="evidence at transcript level"/>
<evidence type="ECO:0000256" key="6">
    <source>
        <dbReference type="ARBA" id="ARBA00023157"/>
    </source>
</evidence>
<comment type="catalytic activity">
    <reaction evidence="1">
        <text>Hydrolysis of (1-&gt;4)-beta-linkages between N-acetylmuramic acid and N-acetyl-D-glucosamine residues in a peptidoglycan and between N-acetyl-D-glucosamine residues in chitodextrins.</text>
        <dbReference type="EC" id="3.2.1.17"/>
    </reaction>
</comment>
<feature type="disulfide bond" evidence="8">
    <location>
        <begin position="64"/>
        <end position="70"/>
    </location>
</feature>
<keyword evidence="3" id="KW-0929">Antimicrobial</keyword>
<dbReference type="GO" id="GO:0031640">
    <property type="term" value="P:killing of cells of another organism"/>
    <property type="evidence" value="ECO:0007669"/>
    <property type="project" value="UniProtKB-KW"/>
</dbReference>
<evidence type="ECO:0000256" key="2">
    <source>
        <dbReference type="ARBA" id="ARBA00012732"/>
    </source>
</evidence>
<dbReference type="Pfam" id="PF05497">
    <property type="entry name" value="Destabilase"/>
    <property type="match status" value="1"/>
</dbReference>
<dbReference type="InterPro" id="IPR008597">
    <property type="entry name" value="Invert_lysozyme"/>
</dbReference>
<reference evidence="9" key="1">
    <citation type="journal article" date="2010" name="Mar. Genomics">
        <title>Identification of differentially expressed genes in the hydrothermal vent shrimp Rimicaris exoculata exposed to heat stress.</title>
        <authorList>
            <person name="Cottin D."/>
            <person name="Shillito B."/>
            <person name="Chertemps T."/>
            <person name="Tanguy A."/>
            <person name="Leger N."/>
            <person name="Ravaux J."/>
        </authorList>
    </citation>
    <scope>NUCLEOTIDE SEQUENCE</scope>
    <source>
        <tissue evidence="9">Abdominal muscle</tissue>
    </source>
</reference>
<protein>
    <recommendedName>
        <fullName evidence="2">lysozyme</fullName>
        <ecNumber evidence="2">3.2.1.17</ecNumber>
    </recommendedName>
</protein>
<dbReference type="GO" id="GO:0003796">
    <property type="term" value="F:lysozyme activity"/>
    <property type="evidence" value="ECO:0007669"/>
    <property type="project" value="UniProtKB-EC"/>
</dbReference>
<dbReference type="PANTHER" id="PTHR11195:SF13">
    <property type="entry name" value="INVERTEBRATE-TYPE LYSOZYME 2-RELATED"/>
    <property type="match status" value="1"/>
</dbReference>
<dbReference type="EC" id="3.2.1.17" evidence="2"/>